<dbReference type="GO" id="GO:0005634">
    <property type="term" value="C:nucleus"/>
    <property type="evidence" value="ECO:0007669"/>
    <property type="project" value="UniProtKB-SubCell"/>
</dbReference>
<gene>
    <name evidence="8" type="ORF">A7C99_2706</name>
</gene>
<evidence type="ECO:0000256" key="4">
    <source>
        <dbReference type="ARBA" id="ARBA00023242"/>
    </source>
</evidence>
<comment type="subcellular location">
    <subcellularLocation>
        <location evidence="5">Nucleus</location>
    </subcellularLocation>
</comment>
<comment type="similarity">
    <text evidence="5">Belongs to the MATALPHA1 family.</text>
</comment>
<sequence>MSGTEVSAVHRAFSNLLTTLTPEQVQKFMEEVNASAAVAARAPASDPTQGTEVLSSKASSAAMGAPEPTEAMTRPVSRKRSRENAKLRPLNSFIAFRSFYSAAFPDLSQKVKSGLLRLLWSSDPFKAKWAIVAKAYSVIRDKHIGQVTLESFLALIGPFIGLVSVANYLDTMGLQVVSTEDKHFSLIKANPNVHINPMDLTTNLSVDDIVQYCYQIGYVSGIHAGSASENQGAAVSMAVSAQSTPKSPAAKAGTPKNHASSGQTAGHQVGEHITVLDTNSPKENGSPQTPQVNTSVAPSNNNALPAPPVDNSTTPPAAPINNARTSGPYTQADFEGDLRRAMNNFPFGNNDGYYDLFNPGLRTRVYNPYCSQFDGFDINDYEGMDMHIGIIDVANEMEFVYFFQCRPLHRDQSDASDFTGKSLQFSDKLEIPELNGEILGENGQSKDRHREVFKAHARLFEDEANYRLFQHVQEHGPASIYWRAFREYFTGEIINMVESHWRPDPRCAQVRIDAHNLAYQAINEVPFMSTAERNLVIRATGSYPEDAMPFFTSMTRNRLTYLMVKEMSDLFFFRIRALAGREIDLNMEREMARVTNWTECQ</sequence>
<proteinExistence type="inferred from homology"/>
<dbReference type="AlphaFoldDB" id="A0A178F062"/>
<evidence type="ECO:0000256" key="5">
    <source>
        <dbReference type="RuleBase" id="RU003516"/>
    </source>
</evidence>
<evidence type="ECO:0000256" key="3">
    <source>
        <dbReference type="ARBA" id="ARBA00023163"/>
    </source>
</evidence>
<feature type="compositionally biased region" description="Polar residues" evidence="6">
    <location>
        <begin position="257"/>
        <end position="266"/>
    </location>
</feature>
<reference evidence="8 9" key="1">
    <citation type="submission" date="2016-05" db="EMBL/GenBank/DDBJ databases">
        <title>Genome sequencing of Trichophyton rubrum CMCC(F)T1i isolated from hair.</title>
        <authorList>
            <person name="Zhan P."/>
            <person name="Tao Y."/>
            <person name="Liu W."/>
        </authorList>
    </citation>
    <scope>NUCLEOTIDE SEQUENCE [LARGE SCALE GENOMIC DNA]</scope>
    <source>
        <strain evidence="9">CMCC(F)T1i</strain>
    </source>
</reference>
<evidence type="ECO:0000313" key="9">
    <source>
        <dbReference type="Proteomes" id="UP000243015"/>
    </source>
</evidence>
<dbReference type="Pfam" id="PF04769">
    <property type="entry name" value="MATalpha_HMGbox"/>
    <property type="match status" value="1"/>
</dbReference>
<evidence type="ECO:0000256" key="6">
    <source>
        <dbReference type="SAM" id="MobiDB-lite"/>
    </source>
</evidence>
<evidence type="ECO:0000256" key="2">
    <source>
        <dbReference type="ARBA" id="ARBA00023125"/>
    </source>
</evidence>
<dbReference type="Proteomes" id="UP000243015">
    <property type="component" value="Unassembled WGS sequence"/>
</dbReference>
<organism evidence="8 9">
    <name type="scientific">Trichophyton rubrum</name>
    <name type="common">Athlete's foot fungus</name>
    <name type="synonym">Epidermophyton rubrum</name>
    <dbReference type="NCBI Taxonomy" id="5551"/>
    <lineage>
        <taxon>Eukaryota</taxon>
        <taxon>Fungi</taxon>
        <taxon>Dikarya</taxon>
        <taxon>Ascomycota</taxon>
        <taxon>Pezizomycotina</taxon>
        <taxon>Eurotiomycetes</taxon>
        <taxon>Eurotiomycetidae</taxon>
        <taxon>Onygenales</taxon>
        <taxon>Arthrodermataceae</taxon>
        <taxon>Trichophyton</taxon>
    </lineage>
</organism>
<keyword evidence="4 5" id="KW-0539">Nucleus</keyword>
<feature type="region of interest" description="Disordered" evidence="6">
    <location>
        <begin position="238"/>
        <end position="331"/>
    </location>
</feature>
<evidence type="ECO:0000313" key="8">
    <source>
        <dbReference type="EMBL" id="OAL65609.1"/>
    </source>
</evidence>
<dbReference type="InterPro" id="IPR006856">
    <property type="entry name" value="MATalpha_HMGbox"/>
</dbReference>
<protein>
    <submittedName>
        <fullName evidence="8">Alpha-box mating type protein</fullName>
    </submittedName>
</protein>
<keyword evidence="2 5" id="KW-0238">DNA-binding</keyword>
<dbReference type="GO" id="GO:0045895">
    <property type="term" value="P:positive regulation of mating-type specific transcription, DNA-templated"/>
    <property type="evidence" value="ECO:0007669"/>
    <property type="project" value="InterPro"/>
</dbReference>
<accession>A0A178F062</accession>
<evidence type="ECO:0000256" key="1">
    <source>
        <dbReference type="ARBA" id="ARBA00023015"/>
    </source>
</evidence>
<evidence type="ECO:0000259" key="7">
    <source>
        <dbReference type="PROSITE" id="PS51325"/>
    </source>
</evidence>
<keyword evidence="1 5" id="KW-0805">Transcription regulation</keyword>
<keyword evidence="3 5" id="KW-0804">Transcription</keyword>
<feature type="region of interest" description="Disordered" evidence="6">
    <location>
        <begin position="40"/>
        <end position="81"/>
    </location>
</feature>
<dbReference type="GO" id="GO:0008301">
    <property type="term" value="F:DNA binding, bending"/>
    <property type="evidence" value="ECO:0007669"/>
    <property type="project" value="InterPro"/>
</dbReference>
<dbReference type="PROSITE" id="PS51325">
    <property type="entry name" value="ALPHA_BOX"/>
    <property type="match status" value="1"/>
</dbReference>
<feature type="domain" description="Alpha box" evidence="7">
    <location>
        <begin position="85"/>
        <end position="140"/>
    </location>
</feature>
<feature type="compositionally biased region" description="Polar residues" evidence="6">
    <location>
        <begin position="46"/>
        <end position="59"/>
    </location>
</feature>
<comment type="caution">
    <text evidence="8">The sequence shown here is derived from an EMBL/GenBank/DDBJ whole genome shotgun (WGS) entry which is preliminary data.</text>
</comment>
<feature type="compositionally biased region" description="Polar residues" evidence="6">
    <location>
        <begin position="276"/>
        <end position="296"/>
    </location>
</feature>
<name>A0A178F062_TRIRU</name>
<dbReference type="EMBL" id="LHPM01000013">
    <property type="protein sequence ID" value="OAL65609.1"/>
    <property type="molecule type" value="Genomic_DNA"/>
</dbReference>
<dbReference type="VEuPathDB" id="FungiDB:TERG_02406"/>